<organism evidence="1 2">
    <name type="scientific">Camellia lanceoleosa</name>
    <dbReference type="NCBI Taxonomy" id="1840588"/>
    <lineage>
        <taxon>Eukaryota</taxon>
        <taxon>Viridiplantae</taxon>
        <taxon>Streptophyta</taxon>
        <taxon>Embryophyta</taxon>
        <taxon>Tracheophyta</taxon>
        <taxon>Spermatophyta</taxon>
        <taxon>Magnoliopsida</taxon>
        <taxon>eudicotyledons</taxon>
        <taxon>Gunneridae</taxon>
        <taxon>Pentapetalae</taxon>
        <taxon>asterids</taxon>
        <taxon>Ericales</taxon>
        <taxon>Theaceae</taxon>
        <taxon>Camellia</taxon>
    </lineage>
</organism>
<dbReference type="Proteomes" id="UP001060215">
    <property type="component" value="Chromosome 10"/>
</dbReference>
<evidence type="ECO:0000313" key="2">
    <source>
        <dbReference type="Proteomes" id="UP001060215"/>
    </source>
</evidence>
<keyword evidence="2" id="KW-1185">Reference proteome</keyword>
<proteinExistence type="predicted"/>
<comment type="caution">
    <text evidence="1">The sequence shown here is derived from an EMBL/GenBank/DDBJ whole genome shotgun (WGS) entry which is preliminary data.</text>
</comment>
<reference evidence="1 2" key="1">
    <citation type="journal article" date="2022" name="Plant J.">
        <title>Chromosome-level genome of Camellia lanceoleosa provides a valuable resource for understanding genome evolution and self-incompatibility.</title>
        <authorList>
            <person name="Gong W."/>
            <person name="Xiao S."/>
            <person name="Wang L."/>
            <person name="Liao Z."/>
            <person name="Chang Y."/>
            <person name="Mo W."/>
            <person name="Hu G."/>
            <person name="Li W."/>
            <person name="Zhao G."/>
            <person name="Zhu H."/>
            <person name="Hu X."/>
            <person name="Ji K."/>
            <person name="Xiang X."/>
            <person name="Song Q."/>
            <person name="Yuan D."/>
            <person name="Jin S."/>
            <person name="Zhang L."/>
        </authorList>
    </citation>
    <scope>NUCLEOTIDE SEQUENCE [LARGE SCALE GENOMIC DNA]</scope>
    <source>
        <strain evidence="1">SQ_2022a</strain>
    </source>
</reference>
<protein>
    <submittedName>
        <fullName evidence="1">Sterol 3-beta-glucosyltransferase UGT80B1</fullName>
    </submittedName>
</protein>
<sequence>MFLYAEKSPLLSLLQTIGTDLAIVLNFAEFGHHVRLATDVNFSTFVKSAGIDFYPFGGDPRILAGFLPCNYRYGHGQWFNSICTRESN</sequence>
<evidence type="ECO:0000313" key="1">
    <source>
        <dbReference type="EMBL" id="KAI7996772.1"/>
    </source>
</evidence>
<name>A0ACC0G8S5_9ERIC</name>
<dbReference type="EMBL" id="CM045767">
    <property type="protein sequence ID" value="KAI7996772.1"/>
    <property type="molecule type" value="Genomic_DNA"/>
</dbReference>
<accession>A0ACC0G8S5</accession>
<gene>
    <name evidence="1" type="ORF">LOK49_LG10G00618</name>
</gene>